<name>A0A834WIM5_9FABA</name>
<keyword evidence="2" id="KW-1185">Reference proteome</keyword>
<proteinExistence type="predicted"/>
<accession>A0A834WIM5</accession>
<dbReference type="EMBL" id="JAAIUW010000007">
    <property type="protein sequence ID" value="KAF7824675.1"/>
    <property type="molecule type" value="Genomic_DNA"/>
</dbReference>
<dbReference type="Proteomes" id="UP000634136">
    <property type="component" value="Unassembled WGS sequence"/>
</dbReference>
<sequence>MELKRVDVVEDFRIRALIDLIKSLKKGAIVRGHLIKDCNENVDNLDSSEESNNIFGHGFVLPTATQRPWIHDCGGKPTENMASQMDEYGKTAGKLANSTVKGWFYENHKCCKEYSIKCKIASELTVDKKNVGIEFKE</sequence>
<dbReference type="AlphaFoldDB" id="A0A834WIM5"/>
<evidence type="ECO:0000313" key="2">
    <source>
        <dbReference type="Proteomes" id="UP000634136"/>
    </source>
</evidence>
<gene>
    <name evidence="1" type="ORF">G2W53_022819</name>
</gene>
<evidence type="ECO:0000313" key="1">
    <source>
        <dbReference type="EMBL" id="KAF7824675.1"/>
    </source>
</evidence>
<comment type="caution">
    <text evidence="1">The sequence shown here is derived from an EMBL/GenBank/DDBJ whole genome shotgun (WGS) entry which is preliminary data.</text>
</comment>
<organism evidence="1 2">
    <name type="scientific">Senna tora</name>
    <dbReference type="NCBI Taxonomy" id="362788"/>
    <lineage>
        <taxon>Eukaryota</taxon>
        <taxon>Viridiplantae</taxon>
        <taxon>Streptophyta</taxon>
        <taxon>Embryophyta</taxon>
        <taxon>Tracheophyta</taxon>
        <taxon>Spermatophyta</taxon>
        <taxon>Magnoliopsida</taxon>
        <taxon>eudicotyledons</taxon>
        <taxon>Gunneridae</taxon>
        <taxon>Pentapetalae</taxon>
        <taxon>rosids</taxon>
        <taxon>fabids</taxon>
        <taxon>Fabales</taxon>
        <taxon>Fabaceae</taxon>
        <taxon>Caesalpinioideae</taxon>
        <taxon>Cassia clade</taxon>
        <taxon>Senna</taxon>
    </lineage>
</organism>
<protein>
    <submittedName>
        <fullName evidence="1">Uncharacterized protein</fullName>
    </submittedName>
</protein>
<reference evidence="1" key="1">
    <citation type="submission" date="2020-09" db="EMBL/GenBank/DDBJ databases">
        <title>Genome-Enabled Discovery of Anthraquinone Biosynthesis in Senna tora.</title>
        <authorList>
            <person name="Kang S.-H."/>
            <person name="Pandey R.P."/>
            <person name="Lee C.-M."/>
            <person name="Sim J.-S."/>
            <person name="Jeong J.-T."/>
            <person name="Choi B.-S."/>
            <person name="Jung M."/>
            <person name="Ginzburg D."/>
            <person name="Zhao K."/>
            <person name="Won S.Y."/>
            <person name="Oh T.-J."/>
            <person name="Yu Y."/>
            <person name="Kim N.-H."/>
            <person name="Lee O.R."/>
            <person name="Lee T.-H."/>
            <person name="Bashyal P."/>
            <person name="Kim T.-S."/>
            <person name="Lee W.-H."/>
            <person name="Kawkins C."/>
            <person name="Kim C.-K."/>
            <person name="Kim J.S."/>
            <person name="Ahn B.O."/>
            <person name="Rhee S.Y."/>
            <person name="Sohng J.K."/>
        </authorList>
    </citation>
    <scope>NUCLEOTIDE SEQUENCE</scope>
    <source>
        <tissue evidence="1">Leaf</tissue>
    </source>
</reference>